<evidence type="ECO:0000256" key="1">
    <source>
        <dbReference type="ARBA" id="ARBA00004651"/>
    </source>
</evidence>
<comment type="caution">
    <text evidence="8">The sequence shown here is derived from an EMBL/GenBank/DDBJ whole genome shotgun (WGS) entry which is preliminary data.</text>
</comment>
<dbReference type="PANTHER" id="PTHR46795:SF3">
    <property type="entry name" value="ABC TRANSPORTER PERMEASE"/>
    <property type="match status" value="1"/>
</dbReference>
<evidence type="ECO:0000259" key="7">
    <source>
        <dbReference type="Pfam" id="PF02687"/>
    </source>
</evidence>
<evidence type="ECO:0000313" key="9">
    <source>
        <dbReference type="Proteomes" id="UP000627781"/>
    </source>
</evidence>
<feature type="transmembrane region" description="Helical" evidence="6">
    <location>
        <begin position="226"/>
        <end position="245"/>
    </location>
</feature>
<feature type="transmembrane region" description="Helical" evidence="6">
    <location>
        <begin position="98"/>
        <end position="129"/>
    </location>
</feature>
<name>A0ABR8PWM5_9CLOT</name>
<feature type="transmembrane region" description="Helical" evidence="6">
    <location>
        <begin position="359"/>
        <end position="383"/>
    </location>
</feature>
<protein>
    <recommendedName>
        <fullName evidence="7">ABC3 transporter permease C-terminal domain-containing protein</fullName>
    </recommendedName>
</protein>
<keyword evidence="4 6" id="KW-1133">Transmembrane helix</keyword>
<evidence type="ECO:0000256" key="5">
    <source>
        <dbReference type="ARBA" id="ARBA00023136"/>
    </source>
</evidence>
<proteinExistence type="predicted"/>
<feature type="domain" description="ABC3 transporter permease C-terminal" evidence="7">
    <location>
        <begin position="58"/>
        <end position="158"/>
    </location>
</feature>
<gene>
    <name evidence="8" type="ORF">H9661_14550</name>
</gene>
<sequence length="421" mass="47181">MGVLRYIKMTFIDDIKKSVLYIAVMVFSIIIIFNTFNIIFNEQIVAYRSKEYMDMSKLVFIILAVSIMFIAFANSYYLEDKFKEYAVITLSGKSVGEICIIVVIRNFIVTAISIVIGCLLGAITSVFVLNGISKLVGVNINGNYISVEALILTTVIIFTELESVFLINTGSIYKKSINELVNRKKRAYIPDNRRVKINPIIYIIIYLLPLAVAVIPTSPEERIKNISFAIIIGIFGIQGIIRYVIPGVINNYRNGKKIADKCKLIIASNLFFSIQKSIVLTLFLVVSSVLTISTAGQYRMGTVVNTMSLACYILIIGIMSITVVYKFLIEAKSRKENFEQLKLLGYTKREIKKIIQTEVVVYYAIIILLALLYILIVALGSAMAGLMSIKLAIVVVMEYIIIFLTTAMVSLGEYKKIALLN</sequence>
<feature type="transmembrane region" description="Helical" evidence="6">
    <location>
        <begin position="20"/>
        <end position="40"/>
    </location>
</feature>
<dbReference type="InterPro" id="IPR052536">
    <property type="entry name" value="ABC-4_Integral_Memb_Prot"/>
</dbReference>
<evidence type="ECO:0000313" key="8">
    <source>
        <dbReference type="EMBL" id="MBD7912576.1"/>
    </source>
</evidence>
<keyword evidence="9" id="KW-1185">Reference proteome</keyword>
<dbReference type="Pfam" id="PF02687">
    <property type="entry name" value="FtsX"/>
    <property type="match status" value="1"/>
</dbReference>
<dbReference type="Proteomes" id="UP000627781">
    <property type="component" value="Unassembled WGS sequence"/>
</dbReference>
<evidence type="ECO:0000256" key="4">
    <source>
        <dbReference type="ARBA" id="ARBA00022989"/>
    </source>
</evidence>
<accession>A0ABR8PWM5</accession>
<comment type="subcellular location">
    <subcellularLocation>
        <location evidence="1">Cell membrane</location>
        <topology evidence="1">Multi-pass membrane protein</topology>
    </subcellularLocation>
</comment>
<dbReference type="PANTHER" id="PTHR46795">
    <property type="entry name" value="ABC TRANSPORTER PERMEASE-RELATED-RELATED"/>
    <property type="match status" value="1"/>
</dbReference>
<keyword evidence="2" id="KW-1003">Cell membrane</keyword>
<keyword evidence="3 6" id="KW-0812">Transmembrane</keyword>
<feature type="transmembrane region" description="Helical" evidence="6">
    <location>
        <begin position="195"/>
        <end position="214"/>
    </location>
</feature>
<feature type="transmembrane region" description="Helical" evidence="6">
    <location>
        <begin position="149"/>
        <end position="174"/>
    </location>
</feature>
<evidence type="ECO:0000256" key="3">
    <source>
        <dbReference type="ARBA" id="ARBA00022692"/>
    </source>
</evidence>
<feature type="transmembrane region" description="Helical" evidence="6">
    <location>
        <begin position="389"/>
        <end position="411"/>
    </location>
</feature>
<dbReference type="InterPro" id="IPR003838">
    <property type="entry name" value="ABC3_permease_C"/>
</dbReference>
<organism evidence="8 9">
    <name type="scientific">Clostridium cibarium</name>
    <dbReference type="NCBI Taxonomy" id="2762247"/>
    <lineage>
        <taxon>Bacteria</taxon>
        <taxon>Bacillati</taxon>
        <taxon>Bacillota</taxon>
        <taxon>Clostridia</taxon>
        <taxon>Eubacteriales</taxon>
        <taxon>Clostridiaceae</taxon>
        <taxon>Clostridium</taxon>
    </lineage>
</organism>
<evidence type="ECO:0000256" key="6">
    <source>
        <dbReference type="SAM" id="Phobius"/>
    </source>
</evidence>
<dbReference type="RefSeq" id="WP_191769543.1">
    <property type="nucleotide sequence ID" value="NZ_JACSRA010000025.1"/>
</dbReference>
<feature type="transmembrane region" description="Helical" evidence="6">
    <location>
        <begin position="306"/>
        <end position="328"/>
    </location>
</feature>
<feature type="transmembrane region" description="Helical" evidence="6">
    <location>
        <begin position="266"/>
        <end position="286"/>
    </location>
</feature>
<dbReference type="EMBL" id="JACSRA010000025">
    <property type="protein sequence ID" value="MBD7912576.1"/>
    <property type="molecule type" value="Genomic_DNA"/>
</dbReference>
<evidence type="ECO:0000256" key="2">
    <source>
        <dbReference type="ARBA" id="ARBA00022475"/>
    </source>
</evidence>
<reference evidence="8 9" key="1">
    <citation type="submission" date="2020-08" db="EMBL/GenBank/DDBJ databases">
        <title>A Genomic Blueprint of the Chicken Gut Microbiome.</title>
        <authorList>
            <person name="Gilroy R."/>
            <person name="Ravi A."/>
            <person name="Getino M."/>
            <person name="Pursley I."/>
            <person name="Horton D.L."/>
            <person name="Alikhan N.-F."/>
            <person name="Baker D."/>
            <person name="Gharbi K."/>
            <person name="Hall N."/>
            <person name="Watson M."/>
            <person name="Adriaenssens E.M."/>
            <person name="Foster-Nyarko E."/>
            <person name="Jarju S."/>
            <person name="Secka A."/>
            <person name="Antonio M."/>
            <person name="Oren A."/>
            <person name="Chaudhuri R."/>
            <person name="La Ragione R.M."/>
            <person name="Hildebrand F."/>
            <person name="Pallen M.J."/>
        </authorList>
    </citation>
    <scope>NUCLEOTIDE SEQUENCE [LARGE SCALE GENOMIC DNA]</scope>
    <source>
        <strain evidence="8 9">Sa3CVN1</strain>
    </source>
</reference>
<feature type="transmembrane region" description="Helical" evidence="6">
    <location>
        <begin position="60"/>
        <end position="78"/>
    </location>
</feature>
<keyword evidence="5 6" id="KW-0472">Membrane</keyword>